<evidence type="ECO:0000256" key="1">
    <source>
        <dbReference type="ARBA" id="ARBA00010641"/>
    </source>
</evidence>
<keyword evidence="8" id="KW-1185">Reference proteome</keyword>
<dbReference type="InterPro" id="IPR013324">
    <property type="entry name" value="RNA_pol_sigma_r3/r4-like"/>
</dbReference>
<accession>A0A0A7PKF4</accession>
<evidence type="ECO:0000259" key="5">
    <source>
        <dbReference type="Pfam" id="PF04542"/>
    </source>
</evidence>
<dbReference type="KEGG" id="sphk:SKP52_13910"/>
<evidence type="ECO:0000259" key="6">
    <source>
        <dbReference type="Pfam" id="PF08281"/>
    </source>
</evidence>
<dbReference type="CDD" id="cd06171">
    <property type="entry name" value="Sigma70_r4"/>
    <property type="match status" value="1"/>
</dbReference>
<dbReference type="Pfam" id="PF04542">
    <property type="entry name" value="Sigma70_r2"/>
    <property type="match status" value="1"/>
</dbReference>
<keyword evidence="2" id="KW-0805">Transcription regulation</keyword>
<dbReference type="InterPro" id="IPR014284">
    <property type="entry name" value="RNA_pol_sigma-70_dom"/>
</dbReference>
<keyword evidence="3" id="KW-0731">Sigma factor</keyword>
<gene>
    <name evidence="7" type="ORF">SKP52_13910</name>
</gene>
<feature type="domain" description="RNA polymerase sigma factor 70 region 4 type 2" evidence="6">
    <location>
        <begin position="103"/>
        <end position="154"/>
    </location>
</feature>
<dbReference type="RefSeq" id="WP_228383649.1">
    <property type="nucleotide sequence ID" value="NZ_CP009122.1"/>
</dbReference>
<dbReference type="GO" id="GO:0016987">
    <property type="term" value="F:sigma factor activity"/>
    <property type="evidence" value="ECO:0007669"/>
    <property type="project" value="UniProtKB-KW"/>
</dbReference>
<sequence length="162" mass="18708">MSLDEMFRVHGPNLLGYLRRHAGDDAAADLMQDVFVRAAGSRQRNSLVNPGGFLRRVAKNLLIDRARKRKRDNVVLLPLQEEWDAMSAPEQEHGLHVTDALKEYEQAIRTMPEKTRRVFLMRRVDGLSYREIHEQLGISISTVEYHMVRALGHLSDAMEIYR</sequence>
<dbReference type="InterPro" id="IPR007627">
    <property type="entry name" value="RNA_pol_sigma70_r2"/>
</dbReference>
<proteinExistence type="inferred from homology"/>
<dbReference type="PANTHER" id="PTHR43133:SF63">
    <property type="entry name" value="RNA POLYMERASE SIGMA FACTOR FECI-RELATED"/>
    <property type="match status" value="1"/>
</dbReference>
<dbReference type="AlphaFoldDB" id="A0A0A7PKF4"/>
<dbReference type="Pfam" id="PF08281">
    <property type="entry name" value="Sigma70_r4_2"/>
    <property type="match status" value="1"/>
</dbReference>
<dbReference type="SUPFAM" id="SSF88946">
    <property type="entry name" value="Sigma2 domain of RNA polymerase sigma factors"/>
    <property type="match status" value="1"/>
</dbReference>
<organism evidence="7 8">
    <name type="scientific">Sphingopyxis fribergensis</name>
    <dbReference type="NCBI Taxonomy" id="1515612"/>
    <lineage>
        <taxon>Bacteria</taxon>
        <taxon>Pseudomonadati</taxon>
        <taxon>Pseudomonadota</taxon>
        <taxon>Alphaproteobacteria</taxon>
        <taxon>Sphingomonadales</taxon>
        <taxon>Sphingomonadaceae</taxon>
        <taxon>Sphingopyxis</taxon>
    </lineage>
</organism>
<dbReference type="InterPro" id="IPR039425">
    <property type="entry name" value="RNA_pol_sigma-70-like"/>
</dbReference>
<dbReference type="Gene3D" id="1.10.1740.10">
    <property type="match status" value="1"/>
</dbReference>
<evidence type="ECO:0000313" key="8">
    <source>
        <dbReference type="Proteomes" id="UP000030907"/>
    </source>
</evidence>
<dbReference type="InterPro" id="IPR013325">
    <property type="entry name" value="RNA_pol_sigma_r2"/>
</dbReference>
<evidence type="ECO:0000256" key="2">
    <source>
        <dbReference type="ARBA" id="ARBA00023015"/>
    </source>
</evidence>
<name>A0A0A7PKF4_9SPHN</name>
<dbReference type="GO" id="GO:0006352">
    <property type="term" value="P:DNA-templated transcription initiation"/>
    <property type="evidence" value="ECO:0007669"/>
    <property type="project" value="InterPro"/>
</dbReference>
<feature type="domain" description="RNA polymerase sigma-70 region 2" evidence="5">
    <location>
        <begin position="6"/>
        <end position="71"/>
    </location>
</feature>
<dbReference type="EMBL" id="CP009122">
    <property type="protein sequence ID" value="AJA09668.1"/>
    <property type="molecule type" value="Genomic_DNA"/>
</dbReference>
<dbReference type="Proteomes" id="UP000030907">
    <property type="component" value="Chromosome"/>
</dbReference>
<dbReference type="InterPro" id="IPR036388">
    <property type="entry name" value="WH-like_DNA-bd_sf"/>
</dbReference>
<dbReference type="PANTHER" id="PTHR43133">
    <property type="entry name" value="RNA POLYMERASE ECF-TYPE SIGMA FACTO"/>
    <property type="match status" value="1"/>
</dbReference>
<evidence type="ECO:0000256" key="4">
    <source>
        <dbReference type="ARBA" id="ARBA00023163"/>
    </source>
</evidence>
<dbReference type="SUPFAM" id="SSF88659">
    <property type="entry name" value="Sigma3 and sigma4 domains of RNA polymerase sigma factors"/>
    <property type="match status" value="1"/>
</dbReference>
<dbReference type="HOGENOM" id="CLU_047691_12_3_5"/>
<dbReference type="NCBIfam" id="TIGR02937">
    <property type="entry name" value="sigma70-ECF"/>
    <property type="match status" value="1"/>
</dbReference>
<keyword evidence="4" id="KW-0804">Transcription</keyword>
<comment type="similarity">
    <text evidence="1">Belongs to the sigma-70 factor family. ECF subfamily.</text>
</comment>
<dbReference type="GO" id="GO:0003677">
    <property type="term" value="F:DNA binding"/>
    <property type="evidence" value="ECO:0007669"/>
    <property type="project" value="InterPro"/>
</dbReference>
<dbReference type="Gene3D" id="1.10.10.10">
    <property type="entry name" value="Winged helix-like DNA-binding domain superfamily/Winged helix DNA-binding domain"/>
    <property type="match status" value="1"/>
</dbReference>
<reference evidence="7 8" key="1">
    <citation type="journal article" date="2015" name="Int. J. Syst. Evol. Microbiol.">
        <title>Description of Sphingopyxis fribergensis sp. nov. - a soil bacterium with the ability to degrade styrene and phenylacetic acid.</title>
        <authorList>
            <person name="Oelschlagel M."/>
            <person name="Ruckert C."/>
            <person name="Kalinowski J."/>
            <person name="Schmidt G."/>
            <person name="Schlomann M."/>
            <person name="Tischler D."/>
        </authorList>
    </citation>
    <scope>NUCLEOTIDE SEQUENCE [LARGE SCALE GENOMIC DNA]</scope>
    <source>
        <strain evidence="7 8">Kp5.2</strain>
    </source>
</reference>
<evidence type="ECO:0000256" key="3">
    <source>
        <dbReference type="ARBA" id="ARBA00023082"/>
    </source>
</evidence>
<evidence type="ECO:0000313" key="7">
    <source>
        <dbReference type="EMBL" id="AJA09668.1"/>
    </source>
</evidence>
<dbReference type="STRING" id="1515612.SKP52_13910"/>
<dbReference type="InterPro" id="IPR013249">
    <property type="entry name" value="RNA_pol_sigma70_r4_t2"/>
</dbReference>
<protein>
    <submittedName>
        <fullName evidence="7">ECF subfamily RNA polymerase sigma-24 factor</fullName>
    </submittedName>
</protein>